<reference evidence="1 2" key="1">
    <citation type="submission" date="2007-03" db="EMBL/GenBank/DDBJ databases">
        <title>Complete sequence of Shewanella loihica PV-4.</title>
        <authorList>
            <consortium name="US DOE Joint Genome Institute"/>
            <person name="Copeland A."/>
            <person name="Lucas S."/>
            <person name="Lapidus A."/>
            <person name="Barry K."/>
            <person name="Detter J.C."/>
            <person name="Glavina del Rio T."/>
            <person name="Hammon N."/>
            <person name="Israni S."/>
            <person name="Dalin E."/>
            <person name="Tice H."/>
            <person name="Pitluck S."/>
            <person name="Chain P."/>
            <person name="Malfatti S."/>
            <person name="Shin M."/>
            <person name="Vergez L."/>
            <person name="Schmutz J."/>
            <person name="Larimer F."/>
            <person name="Land M."/>
            <person name="Hauser L."/>
            <person name="Kyrpides N."/>
            <person name="Mikhailova N."/>
            <person name="Romine M.F."/>
            <person name="Serres G."/>
            <person name="Fredrickson J."/>
            <person name="Tiedje J."/>
            <person name="Richardson P."/>
        </authorList>
    </citation>
    <scope>NUCLEOTIDE SEQUENCE [LARGE SCALE GENOMIC DNA]</scope>
    <source>
        <strain evidence="2">ATCC BAA-1088 / PV-4</strain>
    </source>
</reference>
<dbReference type="KEGG" id="slo:Shew_0987"/>
<dbReference type="HOGENOM" id="CLU_694259_0_0_6"/>
<evidence type="ECO:0000313" key="2">
    <source>
        <dbReference type="Proteomes" id="UP000001558"/>
    </source>
</evidence>
<organism evidence="1 2">
    <name type="scientific">Shewanella loihica (strain ATCC BAA-1088 / PV-4)</name>
    <dbReference type="NCBI Taxonomy" id="323850"/>
    <lineage>
        <taxon>Bacteria</taxon>
        <taxon>Pseudomonadati</taxon>
        <taxon>Pseudomonadota</taxon>
        <taxon>Gammaproteobacteria</taxon>
        <taxon>Alteromonadales</taxon>
        <taxon>Shewanellaceae</taxon>
        <taxon>Shewanella</taxon>
    </lineage>
</organism>
<dbReference type="EMBL" id="CP000606">
    <property type="protein sequence ID" value="ABO22858.1"/>
    <property type="molecule type" value="Genomic_DNA"/>
</dbReference>
<sequence length="397" mass="43013">MSVLEVIVMSRWTIVEKEALKRASHFVCVILVALSSQAQATSCDPCIQAAANGAEFTMVSAINTGVTSVQANEAATKALNSAIQATDTAILATLNLNTQQLLQGLSASTNRVELSVQQTSKAVERMTDHTVKSMVSALKQVRVAEEVDENNKAYSGVLAQPLSVEIGANRAPLLKQGFVQSDQVWRQMADDMNAWSNNTSDADQAGMGVKQAALLTEGEAVWSPVPLVTQSQITTDKSVEMQKLLTMLINPVPLPSASDEQIAFSSEAGEYELERRILNAQLGLVHAVLAKSVADKQPLIPMSDEDWQKGYVMAEPDNNGSVSVMSMLESETIGRLGAEGWYQDVKTKTQAGILREQVAMGSINAALWHRLQQQEEQALVLQSLLLLNTLREGQPHE</sequence>
<keyword evidence="2" id="KW-1185">Reference proteome</keyword>
<name>A3QBL0_SHELP</name>
<evidence type="ECO:0000313" key="1">
    <source>
        <dbReference type="EMBL" id="ABO22858.1"/>
    </source>
</evidence>
<proteinExistence type="predicted"/>
<gene>
    <name evidence="1" type="ordered locus">Shew_0987</name>
</gene>
<dbReference type="AlphaFoldDB" id="A3QBL0"/>
<protein>
    <submittedName>
        <fullName evidence="1">Uncharacterized protein</fullName>
    </submittedName>
</protein>
<dbReference type="Proteomes" id="UP000001558">
    <property type="component" value="Chromosome"/>
</dbReference>
<dbReference type="eggNOG" id="ENOG50333CZ">
    <property type="taxonomic scope" value="Bacteria"/>
</dbReference>
<accession>A3QBL0</accession>